<dbReference type="EMBL" id="MFBF01000053">
    <property type="protein sequence ID" value="OGD90160.1"/>
    <property type="molecule type" value="Genomic_DNA"/>
</dbReference>
<sequence length="208" mass="22747">MEESRERMAQILAVDVVILPPVEISQPAIDLNISIENASFNLSTRDYLPHITLAMAYINDLSGILGAVEQVAKKSRQFVVTTGNISYGEMDPSWNGGKYGSHWKIEKNADLLNLHRLLVQNINGVNLPPNASQSFIGPEQASPAAAEYVGSFKANSSGENYWPHITLGVGESGLEQSLRKEFVCDEIILAQLGNFCTVRKILGSFKLG</sequence>
<comment type="caution">
    <text evidence="1">The sequence shown here is derived from an EMBL/GenBank/DDBJ whole genome shotgun (WGS) entry which is preliminary data.</text>
</comment>
<reference evidence="1 2" key="1">
    <citation type="journal article" date="2016" name="Nat. Commun.">
        <title>Thousands of microbial genomes shed light on interconnected biogeochemical processes in an aquifer system.</title>
        <authorList>
            <person name="Anantharaman K."/>
            <person name="Brown C.T."/>
            <person name="Hug L.A."/>
            <person name="Sharon I."/>
            <person name="Castelle C.J."/>
            <person name="Probst A.J."/>
            <person name="Thomas B.C."/>
            <person name="Singh A."/>
            <person name="Wilkins M.J."/>
            <person name="Karaoz U."/>
            <person name="Brodie E.L."/>
            <person name="Williams K.H."/>
            <person name="Hubbard S.S."/>
            <person name="Banfield J.F."/>
        </authorList>
    </citation>
    <scope>NUCLEOTIDE SEQUENCE [LARGE SCALE GENOMIC DNA]</scope>
</reference>
<evidence type="ECO:0000313" key="1">
    <source>
        <dbReference type="EMBL" id="OGD90160.1"/>
    </source>
</evidence>
<name>A0A1F5GE90_9BACT</name>
<evidence type="ECO:0008006" key="3">
    <source>
        <dbReference type="Google" id="ProtNLM"/>
    </source>
</evidence>
<evidence type="ECO:0000313" key="2">
    <source>
        <dbReference type="Proteomes" id="UP000177124"/>
    </source>
</evidence>
<accession>A0A1F5GE90</accession>
<dbReference type="AlphaFoldDB" id="A0A1F5GE90"/>
<gene>
    <name evidence="1" type="ORF">A3D07_04425</name>
</gene>
<dbReference type="STRING" id="1797716.A3D07_04425"/>
<dbReference type="Gene3D" id="3.90.1140.10">
    <property type="entry name" value="Cyclic phosphodiesterase"/>
    <property type="match status" value="1"/>
</dbReference>
<dbReference type="SUPFAM" id="SSF55144">
    <property type="entry name" value="LigT-like"/>
    <property type="match status" value="1"/>
</dbReference>
<organism evidence="1 2">
    <name type="scientific">Candidatus Curtissbacteria bacterium RIFCSPHIGHO2_02_FULL_42_15</name>
    <dbReference type="NCBI Taxonomy" id="1797716"/>
    <lineage>
        <taxon>Bacteria</taxon>
        <taxon>Candidatus Curtissiibacteriota</taxon>
    </lineage>
</organism>
<proteinExistence type="predicted"/>
<dbReference type="Proteomes" id="UP000177124">
    <property type="component" value="Unassembled WGS sequence"/>
</dbReference>
<protein>
    <recommendedName>
        <fullName evidence="3">Phosphoesterase HXTX domain-containing protein</fullName>
    </recommendedName>
</protein>
<dbReference type="InterPro" id="IPR009097">
    <property type="entry name" value="Cyclic_Pdiesterase"/>
</dbReference>